<keyword evidence="5 6" id="KW-0472">Membrane</keyword>
<dbReference type="InterPro" id="IPR044644">
    <property type="entry name" value="DinF-like"/>
</dbReference>
<comment type="caution">
    <text evidence="7">The sequence shown here is derived from an EMBL/GenBank/DDBJ whole genome shotgun (WGS) entry which is preliminary data.</text>
</comment>
<dbReference type="RefSeq" id="WP_377259938.1">
    <property type="nucleotide sequence ID" value="NZ_JBHMAA010000011.1"/>
</dbReference>
<feature type="transmembrane region" description="Helical" evidence="6">
    <location>
        <begin position="173"/>
        <end position="196"/>
    </location>
</feature>
<dbReference type="Proteomes" id="UP001589692">
    <property type="component" value="Unassembled WGS sequence"/>
</dbReference>
<feature type="transmembrane region" description="Helical" evidence="6">
    <location>
        <begin position="20"/>
        <end position="37"/>
    </location>
</feature>
<gene>
    <name evidence="7" type="ORF">ACFFP0_10180</name>
</gene>
<comment type="similarity">
    <text evidence="2">Belongs to the multi antimicrobial extrusion (MATE) (TC 2.A.66.1) family.</text>
</comment>
<evidence type="ECO:0000256" key="6">
    <source>
        <dbReference type="SAM" id="Phobius"/>
    </source>
</evidence>
<dbReference type="PANTHER" id="PTHR42893">
    <property type="entry name" value="PROTEIN DETOXIFICATION 44, CHLOROPLASTIC-RELATED"/>
    <property type="match status" value="1"/>
</dbReference>
<dbReference type="NCBIfam" id="TIGR00797">
    <property type="entry name" value="matE"/>
    <property type="match status" value="1"/>
</dbReference>
<feature type="transmembrane region" description="Helical" evidence="6">
    <location>
        <begin position="143"/>
        <end position="166"/>
    </location>
</feature>
<evidence type="ECO:0000256" key="4">
    <source>
        <dbReference type="ARBA" id="ARBA00022989"/>
    </source>
</evidence>
<reference evidence="7 8" key="1">
    <citation type="submission" date="2024-09" db="EMBL/GenBank/DDBJ databases">
        <authorList>
            <person name="Sun Q."/>
            <person name="Mori K."/>
        </authorList>
    </citation>
    <scope>NUCLEOTIDE SEQUENCE [LARGE SCALE GENOMIC DNA]</scope>
    <source>
        <strain evidence="7 8">TBRC 4938</strain>
    </source>
</reference>
<keyword evidence="8" id="KW-1185">Reference proteome</keyword>
<sequence length="454" mass="48364">MPDGAAAGKEQAENSARGRLAAMLAVALPMILANLTLPLMALTGTMIAGHFDNPAELAGVTLGASFVTMIYMLFTFLRMSATAVVAQADGADDMELVRDTFVRMTLLAVVLGLVLAAPSGLWVPMLLPFFGSGPDVELKAMQYIGIRLLSAPAALAGVIAAGYLLGRRRAISALVLQAAANLINICCALLLVYGLSGGVDGIAWAAVVAEYAGIALALLLIAGAGFPEAPPLSLRRLIDHRHLLRLGYLGRDLLIRSLALLVSQFLMTRFSAIQGTTILAANAILLHLHTLVGYAIDGFAYATQALVGAAIGARDLRRLRETARAAFELAGVTAFAFALVFLLGGREIVVLLTSHQDIAGMAIRYMPWLILLPFVTLWSYIFDGLFIGSTRVREARDTTLLSVAAFAILVFPAYRLLGNDGLWGSFALLMALRGMLLARIWAGLSWEERLTSGR</sequence>
<keyword evidence="4 6" id="KW-1133">Transmembrane helix</keyword>
<feature type="transmembrane region" description="Helical" evidence="6">
    <location>
        <begin position="325"/>
        <end position="345"/>
    </location>
</feature>
<dbReference type="EMBL" id="JBHMAA010000011">
    <property type="protein sequence ID" value="MFB9949217.1"/>
    <property type="molecule type" value="Genomic_DNA"/>
</dbReference>
<keyword evidence="3 6" id="KW-0812">Transmembrane</keyword>
<evidence type="ECO:0000256" key="3">
    <source>
        <dbReference type="ARBA" id="ARBA00022692"/>
    </source>
</evidence>
<protein>
    <submittedName>
        <fullName evidence="7">MATE family efflux transporter</fullName>
    </submittedName>
</protein>
<organism evidence="7 8">
    <name type="scientific">Rhizobium puerariae</name>
    <dbReference type="NCBI Taxonomy" id="1585791"/>
    <lineage>
        <taxon>Bacteria</taxon>
        <taxon>Pseudomonadati</taxon>
        <taxon>Pseudomonadota</taxon>
        <taxon>Alphaproteobacteria</taxon>
        <taxon>Hyphomicrobiales</taxon>
        <taxon>Rhizobiaceae</taxon>
        <taxon>Rhizobium/Agrobacterium group</taxon>
        <taxon>Rhizobium</taxon>
    </lineage>
</organism>
<feature type="transmembrane region" description="Helical" evidence="6">
    <location>
        <begin position="292"/>
        <end position="313"/>
    </location>
</feature>
<feature type="transmembrane region" description="Helical" evidence="6">
    <location>
        <begin position="365"/>
        <end position="387"/>
    </location>
</feature>
<feature type="transmembrane region" description="Helical" evidence="6">
    <location>
        <begin position="399"/>
        <end position="417"/>
    </location>
</feature>
<evidence type="ECO:0000256" key="2">
    <source>
        <dbReference type="ARBA" id="ARBA00010199"/>
    </source>
</evidence>
<evidence type="ECO:0000313" key="8">
    <source>
        <dbReference type="Proteomes" id="UP001589692"/>
    </source>
</evidence>
<dbReference type="PANTHER" id="PTHR42893:SF46">
    <property type="entry name" value="PROTEIN DETOXIFICATION 44, CHLOROPLASTIC"/>
    <property type="match status" value="1"/>
</dbReference>
<name>A0ABV6AF13_9HYPH</name>
<accession>A0ABV6AF13</accession>
<evidence type="ECO:0000256" key="5">
    <source>
        <dbReference type="ARBA" id="ARBA00023136"/>
    </source>
</evidence>
<feature type="transmembrane region" description="Helical" evidence="6">
    <location>
        <begin position="57"/>
        <end position="77"/>
    </location>
</feature>
<dbReference type="InterPro" id="IPR002528">
    <property type="entry name" value="MATE_fam"/>
</dbReference>
<feature type="transmembrane region" description="Helical" evidence="6">
    <location>
        <begin position="104"/>
        <end position="123"/>
    </location>
</feature>
<evidence type="ECO:0000313" key="7">
    <source>
        <dbReference type="EMBL" id="MFB9949217.1"/>
    </source>
</evidence>
<proteinExistence type="inferred from homology"/>
<comment type="subcellular location">
    <subcellularLocation>
        <location evidence="1">Membrane</location>
        <topology evidence="1">Multi-pass membrane protein</topology>
    </subcellularLocation>
</comment>
<feature type="transmembrane region" description="Helical" evidence="6">
    <location>
        <begin position="423"/>
        <end position="444"/>
    </location>
</feature>
<feature type="transmembrane region" description="Helical" evidence="6">
    <location>
        <begin position="202"/>
        <end position="226"/>
    </location>
</feature>
<dbReference type="CDD" id="cd13136">
    <property type="entry name" value="MATE_DinF_like"/>
    <property type="match status" value="1"/>
</dbReference>
<evidence type="ECO:0000256" key="1">
    <source>
        <dbReference type="ARBA" id="ARBA00004141"/>
    </source>
</evidence>
<dbReference type="Pfam" id="PF01554">
    <property type="entry name" value="MatE"/>
    <property type="match status" value="2"/>
</dbReference>